<dbReference type="AlphaFoldDB" id="B3ER41"/>
<evidence type="ECO:0000313" key="2">
    <source>
        <dbReference type="Proteomes" id="UP000001227"/>
    </source>
</evidence>
<name>B3ER41_AMOA5</name>
<keyword evidence="2" id="KW-1185">Reference proteome</keyword>
<sequence length="55" mass="6753">MGPTQFWSIQKYGFLGRELFTNVYFLELFYEIYFVKINPKLRAIFLKIQLDRKDL</sequence>
<accession>B3ER41</accession>
<dbReference type="EMBL" id="CP001102">
    <property type="protein sequence ID" value="ACE05693.1"/>
    <property type="molecule type" value="Genomic_DNA"/>
</dbReference>
<reference evidence="1 2" key="1">
    <citation type="journal article" date="2010" name="J. Bacteriol.">
        <title>The genome of the amoeba symbiont 'Candidatus Amoebophilus asiaticus' reveals common mechanisms for host cell interaction among amoeba-associated bacteria.</title>
        <authorList>
            <person name="Schmitz-Esser S."/>
            <person name="Tischler P."/>
            <person name="Arnold R."/>
            <person name="Montanaro J."/>
            <person name="Wagner M."/>
            <person name="Rattei T."/>
            <person name="Horn M."/>
        </authorList>
    </citation>
    <scope>NUCLEOTIDE SEQUENCE [LARGE SCALE GENOMIC DNA]</scope>
    <source>
        <strain evidence="1 2">5a2</strain>
    </source>
</reference>
<organism evidence="1 2">
    <name type="scientific">Amoebophilus asiaticus (strain 5a2)</name>
    <dbReference type="NCBI Taxonomy" id="452471"/>
    <lineage>
        <taxon>Bacteria</taxon>
        <taxon>Pseudomonadati</taxon>
        <taxon>Bacteroidota</taxon>
        <taxon>Cytophagia</taxon>
        <taxon>Cytophagales</taxon>
        <taxon>Amoebophilaceae</taxon>
        <taxon>Candidatus Amoebophilus</taxon>
    </lineage>
</organism>
<dbReference type="HOGENOM" id="CLU_3021666_0_0_10"/>
<dbReference type="Proteomes" id="UP000001227">
    <property type="component" value="Chromosome"/>
</dbReference>
<proteinExistence type="predicted"/>
<evidence type="ECO:0000313" key="1">
    <source>
        <dbReference type="EMBL" id="ACE05693.1"/>
    </source>
</evidence>
<protein>
    <submittedName>
        <fullName evidence="1">Uncharacterized protein</fullName>
    </submittedName>
</protein>
<gene>
    <name evidence="1" type="ordered locus">Aasi_0250</name>
</gene>
<dbReference type="KEGG" id="aas:Aasi_0250"/>